<reference evidence="1" key="1">
    <citation type="submission" date="2021-01" db="EMBL/GenBank/DDBJ databases">
        <title>Genomic Encyclopedia of Type Strains, Phase IV (KMG-IV): sequencing the most valuable type-strain genomes for metagenomic binning, comparative biology and taxonomic classification.</title>
        <authorList>
            <person name="Goeker M."/>
        </authorList>
    </citation>
    <scope>NUCLEOTIDE SEQUENCE</scope>
    <source>
        <strain evidence="1">DSM 23230</strain>
    </source>
</reference>
<proteinExistence type="predicted"/>
<dbReference type="AlphaFoldDB" id="A0A938XT52"/>
<dbReference type="Proteomes" id="UP000774000">
    <property type="component" value="Unassembled WGS sequence"/>
</dbReference>
<accession>A0A938XT52</accession>
<sequence length="256" mass="30631">MDKSSNLGSGFINSSCDFSNCNRGYRGGDKETVRAKIKKYLYEKYGEKFVVDRIGQRKIRDREFYQARIYPKSIKGTNRWLDDYYHATASLYKDTGGIGDGYGIVKMNMNAEEYLMPKVIELFGERVKLKIGVDYRERIDDSKFFRRYLKHNFEERLKKVKEDPENKRMMLDLDVYVFDRIEDDKEKEERRQQIFEFVQYLKGEGLFKYLELGVIFIDERVLAPSYNDFEWDIRYADKVKKEIEGETVRMPPMDLR</sequence>
<organism evidence="1 2">
    <name type="scientific">Halanaerobacter jeridensis</name>
    <dbReference type="NCBI Taxonomy" id="706427"/>
    <lineage>
        <taxon>Bacteria</taxon>
        <taxon>Bacillati</taxon>
        <taxon>Bacillota</taxon>
        <taxon>Clostridia</taxon>
        <taxon>Halanaerobiales</taxon>
        <taxon>Halobacteroidaceae</taxon>
        <taxon>Halanaerobacter</taxon>
    </lineage>
</organism>
<evidence type="ECO:0000313" key="1">
    <source>
        <dbReference type="EMBL" id="MBM7556399.1"/>
    </source>
</evidence>
<evidence type="ECO:0000313" key="2">
    <source>
        <dbReference type="Proteomes" id="UP000774000"/>
    </source>
</evidence>
<protein>
    <submittedName>
        <fullName evidence="1">Uncharacterized protein</fullName>
    </submittedName>
</protein>
<comment type="caution">
    <text evidence="1">The sequence shown here is derived from an EMBL/GenBank/DDBJ whole genome shotgun (WGS) entry which is preliminary data.</text>
</comment>
<keyword evidence="2" id="KW-1185">Reference proteome</keyword>
<dbReference type="EMBL" id="JAFBDQ010000005">
    <property type="protein sequence ID" value="MBM7556399.1"/>
    <property type="molecule type" value="Genomic_DNA"/>
</dbReference>
<dbReference type="RefSeq" id="WP_204701177.1">
    <property type="nucleotide sequence ID" value="NZ_JAFBDQ010000005.1"/>
</dbReference>
<gene>
    <name evidence="1" type="ORF">JOC47_001242</name>
</gene>
<name>A0A938XT52_9FIRM</name>